<evidence type="ECO:0000256" key="2">
    <source>
        <dbReference type="ARBA" id="ARBA00022643"/>
    </source>
</evidence>
<keyword evidence="1" id="KW-0285">Flavoprotein</keyword>
<dbReference type="Pfam" id="PF13426">
    <property type="entry name" value="PAS_9"/>
    <property type="match status" value="1"/>
</dbReference>
<dbReference type="InterPro" id="IPR016137">
    <property type="entry name" value="RGS"/>
</dbReference>
<dbReference type="PANTHER" id="PTHR47429">
    <property type="entry name" value="PROTEIN TWIN LOV 1"/>
    <property type="match status" value="1"/>
</dbReference>
<dbReference type="AlphaFoldDB" id="A0AAI8VKB6"/>
<name>A0AAI8VKB6_9PEZI</name>
<dbReference type="SUPFAM" id="SSF48097">
    <property type="entry name" value="Regulator of G-protein signaling, RGS"/>
    <property type="match status" value="1"/>
</dbReference>
<gene>
    <name evidence="9" type="ORF">KHLLAP_LOCUS6655</name>
</gene>
<dbReference type="NCBIfam" id="TIGR00229">
    <property type="entry name" value="sensory_box"/>
    <property type="match status" value="1"/>
</dbReference>
<dbReference type="InterPro" id="IPR035965">
    <property type="entry name" value="PAS-like_dom_sf"/>
</dbReference>
<dbReference type="InterPro" id="IPR000700">
    <property type="entry name" value="PAS-assoc_C"/>
</dbReference>
<dbReference type="GO" id="GO:0005634">
    <property type="term" value="C:nucleus"/>
    <property type="evidence" value="ECO:0007669"/>
    <property type="project" value="TreeGrafter"/>
</dbReference>
<feature type="domain" description="PAS" evidence="6">
    <location>
        <begin position="396"/>
        <end position="432"/>
    </location>
</feature>
<dbReference type="Pfam" id="PF00615">
    <property type="entry name" value="RGS"/>
    <property type="match status" value="1"/>
</dbReference>
<evidence type="ECO:0000259" key="7">
    <source>
        <dbReference type="PROSITE" id="PS50113"/>
    </source>
</evidence>
<evidence type="ECO:0000259" key="6">
    <source>
        <dbReference type="PROSITE" id="PS50112"/>
    </source>
</evidence>
<dbReference type="PROSITE" id="PS50113">
    <property type="entry name" value="PAC"/>
    <property type="match status" value="1"/>
</dbReference>
<keyword evidence="3" id="KW-0157">Chromophore</keyword>
<dbReference type="PROSITE" id="PS50112">
    <property type="entry name" value="PAS"/>
    <property type="match status" value="1"/>
</dbReference>
<evidence type="ECO:0000256" key="4">
    <source>
        <dbReference type="SAM" id="MobiDB-lite"/>
    </source>
</evidence>
<comment type="caution">
    <text evidence="9">The sequence shown here is derived from an EMBL/GenBank/DDBJ whole genome shotgun (WGS) entry which is preliminary data.</text>
</comment>
<dbReference type="Proteomes" id="UP001295740">
    <property type="component" value="Unassembled WGS sequence"/>
</dbReference>
<feature type="region of interest" description="Disordered" evidence="4">
    <location>
        <begin position="511"/>
        <end position="556"/>
    </location>
</feature>
<dbReference type="CDD" id="cd00130">
    <property type="entry name" value="PAS"/>
    <property type="match status" value="1"/>
</dbReference>
<feature type="domain" description="RGS" evidence="8">
    <location>
        <begin position="250"/>
        <end position="363"/>
    </location>
</feature>
<dbReference type="Gene3D" id="1.10.167.10">
    <property type="entry name" value="Regulator of G-protein Signalling 4, domain 2"/>
    <property type="match status" value="1"/>
</dbReference>
<evidence type="ECO:0000313" key="9">
    <source>
        <dbReference type="EMBL" id="CAJ2506187.1"/>
    </source>
</evidence>
<reference evidence="9" key="1">
    <citation type="submission" date="2023-10" db="EMBL/GenBank/DDBJ databases">
        <authorList>
            <person name="Hackl T."/>
        </authorList>
    </citation>
    <scope>NUCLEOTIDE SEQUENCE</scope>
</reference>
<dbReference type="SUPFAM" id="SSF55785">
    <property type="entry name" value="PYP-like sensor domain (PAS domain)"/>
    <property type="match status" value="1"/>
</dbReference>
<evidence type="ECO:0000256" key="3">
    <source>
        <dbReference type="ARBA" id="ARBA00022991"/>
    </source>
</evidence>
<evidence type="ECO:0000313" key="10">
    <source>
        <dbReference type="Proteomes" id="UP001295740"/>
    </source>
</evidence>
<feature type="domain" description="PAC" evidence="7">
    <location>
        <begin position="448"/>
        <end position="501"/>
    </location>
</feature>
<dbReference type="SMART" id="SM00315">
    <property type="entry name" value="RGS"/>
    <property type="match status" value="1"/>
</dbReference>
<dbReference type="InterPro" id="IPR000014">
    <property type="entry name" value="PAS"/>
</dbReference>
<proteinExistence type="predicted"/>
<evidence type="ECO:0000256" key="5">
    <source>
        <dbReference type="SAM" id="Phobius"/>
    </source>
</evidence>
<keyword evidence="5" id="KW-0812">Transmembrane</keyword>
<feature type="region of interest" description="Disordered" evidence="4">
    <location>
        <begin position="27"/>
        <end position="79"/>
    </location>
</feature>
<feature type="transmembrane region" description="Helical" evidence="5">
    <location>
        <begin position="582"/>
        <end position="604"/>
    </location>
</feature>
<keyword evidence="5" id="KW-0472">Membrane</keyword>
<evidence type="ECO:0000259" key="8">
    <source>
        <dbReference type="PROSITE" id="PS50132"/>
    </source>
</evidence>
<dbReference type="EMBL" id="CAUWAG010000008">
    <property type="protein sequence ID" value="CAJ2506187.1"/>
    <property type="molecule type" value="Genomic_DNA"/>
</dbReference>
<accession>A0AAI8VKB6</accession>
<keyword evidence="10" id="KW-1185">Reference proteome</keyword>
<dbReference type="Gene3D" id="3.30.450.20">
    <property type="entry name" value="PAS domain"/>
    <property type="match status" value="1"/>
</dbReference>
<sequence length="703" mass="77703">MAQGRLYRDYYSDAESFETPVRRTISSARLQQPPTSPVELPAVPRIVNSLARPSTRDGSGRPRAGVSSVAQPRHDDRPPLRIAISDLRPQHAIGVPRSSEDEHAPPRPVISDLGLNLDGAAYSSIPENAGILSETPSEAEDEVTAYGLSATASPPHQEPTLHQDQMDDSRLYTYYREAPMSPHIQQERPSDLQSLDLTAAPGPVIPWERRGGTATPTTASVDSASVFSQAAQSSSRSSGSRMPEFFSRAVFQTILHNPTISHQLLKFAHSRLCGENMEFLGRVEGYQSLLTQVSKTIYEIHREFVASSAPTQINIPQQCLIKVNTEMRSALSNTLPMLENIFSDAQNNIEELVYGDVYPKFVRHQMSVSAGKALGTNRGKFAGLGDCFVLTDPAKADNPIVYASDGFVKVTGYSRNEIIPRNCRFLQSRHTDRAAVRRLRTSVDKREESVELLLNNRKDGQPFWNLLYTTPLFDGNGNLVFFLGGQINCSTSVHSASDVLRILAQSSDEPKDETLATQLSSPPPAKPRSRSFFSALRSSRDRTGSQQTPPRIPGMEHTLVDRLEEMPLKNQMRTFYTAYSNYIVVNYSTFFISFISVGIIDLLFPIKAAGAASRQSPVGQDVFKFLANHTPNGGSSMGRDFKQSVKAPLSRGQAVSVDLKLCARPYMGFERFATHWTPLKDEGHEVAWVVLTLGNEHRVGHAM</sequence>
<keyword evidence="5" id="KW-1133">Transmembrane helix</keyword>
<keyword evidence="2" id="KW-0288">FMN</keyword>
<dbReference type="PANTHER" id="PTHR47429:SF2">
    <property type="entry name" value="PROTEIN TWIN LOV 1"/>
    <property type="match status" value="1"/>
</dbReference>
<dbReference type="PRINTS" id="PR01301">
    <property type="entry name" value="RGSPROTEIN"/>
</dbReference>
<evidence type="ECO:0000256" key="1">
    <source>
        <dbReference type="ARBA" id="ARBA00022630"/>
    </source>
</evidence>
<organism evidence="9 10">
    <name type="scientific">Anthostomella pinea</name>
    <dbReference type="NCBI Taxonomy" id="933095"/>
    <lineage>
        <taxon>Eukaryota</taxon>
        <taxon>Fungi</taxon>
        <taxon>Dikarya</taxon>
        <taxon>Ascomycota</taxon>
        <taxon>Pezizomycotina</taxon>
        <taxon>Sordariomycetes</taxon>
        <taxon>Xylariomycetidae</taxon>
        <taxon>Xylariales</taxon>
        <taxon>Xylariaceae</taxon>
        <taxon>Anthostomella</taxon>
    </lineage>
</organism>
<dbReference type="PROSITE" id="PS50132">
    <property type="entry name" value="RGS"/>
    <property type="match status" value="1"/>
</dbReference>
<dbReference type="InterPro" id="IPR044926">
    <property type="entry name" value="RGS_subdomain_2"/>
</dbReference>
<dbReference type="InterPro" id="IPR036305">
    <property type="entry name" value="RGS_sf"/>
</dbReference>
<protein>
    <submittedName>
        <fullName evidence="9">Uu.00g003170.m01.CDS01</fullName>
    </submittedName>
</protein>